<accession>A0A2U8DWV1</accession>
<evidence type="ECO:0000313" key="2">
    <source>
        <dbReference type="Proteomes" id="UP000244910"/>
    </source>
</evidence>
<keyword evidence="2" id="KW-1185">Reference proteome</keyword>
<dbReference type="KEGG" id="cdrk:B9W14_20285"/>
<proteinExistence type="predicted"/>
<dbReference type="Proteomes" id="UP000244910">
    <property type="component" value="Chromosome"/>
</dbReference>
<name>A0A2U8DWV1_9CLOT</name>
<organism evidence="1 2">
    <name type="scientific">Clostridium drakei</name>
    <dbReference type="NCBI Taxonomy" id="332101"/>
    <lineage>
        <taxon>Bacteria</taxon>
        <taxon>Bacillati</taxon>
        <taxon>Bacillota</taxon>
        <taxon>Clostridia</taxon>
        <taxon>Eubacteriales</taxon>
        <taxon>Clostridiaceae</taxon>
        <taxon>Clostridium</taxon>
    </lineage>
</organism>
<protein>
    <submittedName>
        <fullName evidence="1">Uncharacterized protein</fullName>
    </submittedName>
</protein>
<dbReference type="AlphaFoldDB" id="A0A2U8DWV1"/>
<gene>
    <name evidence="1" type="ORF">B9W14_20285</name>
</gene>
<evidence type="ECO:0000313" key="1">
    <source>
        <dbReference type="EMBL" id="AWI06734.1"/>
    </source>
</evidence>
<sequence>MLISKKISRAYDTVKLYLENGDGSTLSNGYLEQLRNDIREYHSRKKDDDFLRQAYEKEVKLMKIHLEKLNEMQSDEENIEYAREMIDLIGTRLLWHRKFSLLNEILEYVVSLRWVTRAESKSRMRILIETGYNYETTAKRFNVSVHSVRAMASYTLGNLEKKLGKDTIDILMNGEVEKAELQFRIGTGSFVMNEIFVKGVFRLIPEGRQQGNMNLLECFEELKYLKSLTILEVRKKLSALKTEKLEHIIGIFESSDSRYVYEKAIIYRYLNGNMNELKLKELLEELEDEDILKKKFMEISEDSKEKLEQ</sequence>
<dbReference type="RefSeq" id="WP_032077335.1">
    <property type="nucleotide sequence ID" value="NZ_CP020953.1"/>
</dbReference>
<dbReference type="EMBL" id="CP020953">
    <property type="protein sequence ID" value="AWI06734.1"/>
    <property type="molecule type" value="Genomic_DNA"/>
</dbReference>
<reference evidence="2" key="1">
    <citation type="submission" date="2017-04" db="EMBL/GenBank/DDBJ databases">
        <authorList>
            <person name="Song Y."/>
            <person name="Cho B.-K."/>
        </authorList>
    </citation>
    <scope>NUCLEOTIDE SEQUENCE [LARGE SCALE GENOMIC DNA]</scope>
    <source>
        <strain evidence="2">SL1</strain>
    </source>
</reference>